<dbReference type="AlphaFoldDB" id="A0A2M8Q7Z3"/>
<dbReference type="FunFam" id="3.40.50.720:FF:000084">
    <property type="entry name" value="Short-chain dehydrogenase reductase"/>
    <property type="match status" value="1"/>
</dbReference>
<evidence type="ECO:0000256" key="2">
    <source>
        <dbReference type="ARBA" id="ARBA00023002"/>
    </source>
</evidence>
<dbReference type="PRINTS" id="PR00081">
    <property type="entry name" value="GDHRDH"/>
</dbReference>
<evidence type="ECO:0000313" key="4">
    <source>
        <dbReference type="EMBL" id="PJF45925.1"/>
    </source>
</evidence>
<comment type="caution">
    <text evidence="4">The sequence shown here is derived from an EMBL/GenBank/DDBJ whole genome shotgun (WGS) entry which is preliminary data.</text>
</comment>
<dbReference type="GO" id="GO:0016614">
    <property type="term" value="F:oxidoreductase activity, acting on CH-OH group of donors"/>
    <property type="evidence" value="ECO:0007669"/>
    <property type="project" value="UniProtKB-ARBA"/>
</dbReference>
<sequence length="178" mass="18825">VTGASRGIGRAIAERLSADGARVAINYARSAGAAEELARRIGGIALRADVSQKQEVVEMFDRAEAALGGLDIVVNNAAIAVMGPIRDFSDEDFERVFAINTRGAFYCCREAARRLRDGGRIVNISTGATVGGTSGGGVYCASKAAVEQFTRALARELAPRRITVNTVSPGFTETDMFH</sequence>
<evidence type="ECO:0000256" key="1">
    <source>
        <dbReference type="ARBA" id="ARBA00006484"/>
    </source>
</evidence>
<dbReference type="EMBL" id="PGTN01000628">
    <property type="protein sequence ID" value="PJF45925.1"/>
    <property type="molecule type" value="Genomic_DNA"/>
</dbReference>
<dbReference type="Gene3D" id="3.40.50.720">
    <property type="entry name" value="NAD(P)-binding Rossmann-like Domain"/>
    <property type="match status" value="1"/>
</dbReference>
<gene>
    <name evidence="4" type="ORF">CUN48_16410</name>
</gene>
<dbReference type="InterPro" id="IPR036291">
    <property type="entry name" value="NAD(P)-bd_dom_sf"/>
</dbReference>
<evidence type="ECO:0000313" key="5">
    <source>
        <dbReference type="Proteomes" id="UP000230790"/>
    </source>
</evidence>
<dbReference type="Proteomes" id="UP000230790">
    <property type="component" value="Unassembled WGS sequence"/>
</dbReference>
<feature type="non-terminal residue" evidence="4">
    <location>
        <position position="1"/>
    </location>
</feature>
<dbReference type="Pfam" id="PF00106">
    <property type="entry name" value="adh_short"/>
    <property type="match status" value="1"/>
</dbReference>
<dbReference type="PANTHER" id="PTHR48107:SF7">
    <property type="entry name" value="RE15974P"/>
    <property type="match status" value="1"/>
</dbReference>
<keyword evidence="2" id="KW-0560">Oxidoreductase</keyword>
<feature type="domain" description="Ketoreductase" evidence="3">
    <location>
        <begin position="1"/>
        <end position="170"/>
    </location>
</feature>
<dbReference type="SMART" id="SM00822">
    <property type="entry name" value="PKS_KR"/>
    <property type="match status" value="1"/>
</dbReference>
<comment type="similarity">
    <text evidence="1">Belongs to the short-chain dehydrogenases/reductases (SDR) family.</text>
</comment>
<evidence type="ECO:0000259" key="3">
    <source>
        <dbReference type="SMART" id="SM00822"/>
    </source>
</evidence>
<reference evidence="4 5" key="1">
    <citation type="submission" date="2017-11" db="EMBL/GenBank/DDBJ databases">
        <title>Evolution of Phototrophy in the Chloroflexi Phylum Driven by Horizontal Gene Transfer.</title>
        <authorList>
            <person name="Ward L.M."/>
            <person name="Hemp J."/>
            <person name="Shih P.M."/>
            <person name="Mcglynn S.E."/>
            <person name="Fischer W."/>
        </authorList>
    </citation>
    <scope>NUCLEOTIDE SEQUENCE [LARGE SCALE GENOMIC DNA]</scope>
    <source>
        <strain evidence="4">JP3_7</strain>
    </source>
</reference>
<organism evidence="4 5">
    <name type="scientific">Candidatus Thermofonsia Clade 3 bacterium</name>
    <dbReference type="NCBI Taxonomy" id="2364212"/>
    <lineage>
        <taxon>Bacteria</taxon>
        <taxon>Bacillati</taxon>
        <taxon>Chloroflexota</taxon>
        <taxon>Candidatus Thermofontia</taxon>
        <taxon>Candidatus Thermofonsia Clade 3</taxon>
    </lineage>
</organism>
<dbReference type="InterPro" id="IPR057326">
    <property type="entry name" value="KR_dom"/>
</dbReference>
<name>A0A2M8Q7Z3_9CHLR</name>
<accession>A0A2M8Q7Z3</accession>
<dbReference type="SUPFAM" id="SSF51735">
    <property type="entry name" value="NAD(P)-binding Rossmann-fold domains"/>
    <property type="match status" value="1"/>
</dbReference>
<dbReference type="PANTHER" id="PTHR48107">
    <property type="entry name" value="NADPH-DEPENDENT ALDEHYDE REDUCTASE-LIKE PROTEIN, CHLOROPLASTIC-RELATED"/>
    <property type="match status" value="1"/>
</dbReference>
<feature type="non-terminal residue" evidence="4">
    <location>
        <position position="178"/>
    </location>
</feature>
<dbReference type="InterPro" id="IPR002347">
    <property type="entry name" value="SDR_fam"/>
</dbReference>
<proteinExistence type="inferred from homology"/>
<protein>
    <submittedName>
        <fullName evidence="4">3-ketoacyl-ACP reductase</fullName>
    </submittedName>
</protein>
<dbReference type="PRINTS" id="PR00080">
    <property type="entry name" value="SDRFAMILY"/>
</dbReference>